<dbReference type="Pfam" id="PF07103">
    <property type="entry name" value="DUF1365"/>
    <property type="match status" value="1"/>
</dbReference>
<sequence length="262" mass="31264">MHSAIYQGWVRHRRFVPRGHEFRYRSTLFYLDLDELPRLFEGLWFWGLNRRRLGWFRREDYLHPQKTDLKDAVREEVTRQTGQCPSGPIRLLTNLRQWGLCFNPVSFYYCFEPDAEKPSVILAQVNNTPWNERHCYVIPCNPNTGKSRLGFRKAFHVSPFNPIDMEYRWISTAPDESLLVHMENWREGACHMDATLSLERQAWEPSRLNRILWQQPWLTIKVPLAIYWQALKLWLKRVPPYGHQTAPASERSTTQITLAPRR</sequence>
<gene>
    <name evidence="2" type="ORF">EDC38_0706</name>
</gene>
<evidence type="ECO:0000256" key="1">
    <source>
        <dbReference type="SAM" id="MobiDB-lite"/>
    </source>
</evidence>
<protein>
    <recommendedName>
        <fullName evidence="4">DUF1365 family protein</fullName>
    </recommendedName>
</protein>
<dbReference type="Proteomes" id="UP000273643">
    <property type="component" value="Unassembled WGS sequence"/>
</dbReference>
<feature type="region of interest" description="Disordered" evidence="1">
    <location>
        <begin position="243"/>
        <end position="262"/>
    </location>
</feature>
<evidence type="ECO:0008006" key="4">
    <source>
        <dbReference type="Google" id="ProtNLM"/>
    </source>
</evidence>
<dbReference type="RefSeq" id="WP_123637341.1">
    <property type="nucleotide sequence ID" value="NZ_RJUK01000001.1"/>
</dbReference>
<reference evidence="2 3" key="1">
    <citation type="submission" date="2018-11" db="EMBL/GenBank/DDBJ databases">
        <title>Genomic Encyclopedia of Type Strains, Phase IV (KMG-IV): sequencing the most valuable type-strain genomes for metagenomic binning, comparative biology and taxonomic classification.</title>
        <authorList>
            <person name="Goeker M."/>
        </authorList>
    </citation>
    <scope>NUCLEOTIDE SEQUENCE [LARGE SCALE GENOMIC DNA]</scope>
    <source>
        <strain evidence="2 3">DSM 16974</strain>
    </source>
</reference>
<accession>A0A3N1P091</accession>
<proteinExistence type="predicted"/>
<dbReference type="PANTHER" id="PTHR33973">
    <property type="entry name" value="OS07G0153300 PROTEIN"/>
    <property type="match status" value="1"/>
</dbReference>
<feature type="compositionally biased region" description="Polar residues" evidence="1">
    <location>
        <begin position="246"/>
        <end position="262"/>
    </location>
</feature>
<dbReference type="OrthoDB" id="9778801at2"/>
<evidence type="ECO:0000313" key="2">
    <source>
        <dbReference type="EMBL" id="ROQ20110.1"/>
    </source>
</evidence>
<comment type="caution">
    <text evidence="2">The sequence shown here is derived from an EMBL/GenBank/DDBJ whole genome shotgun (WGS) entry which is preliminary data.</text>
</comment>
<name>A0A3N1P091_9GAMM</name>
<organism evidence="2 3">
    <name type="scientific">Marinimicrobium koreense</name>
    <dbReference type="NCBI Taxonomy" id="306545"/>
    <lineage>
        <taxon>Bacteria</taxon>
        <taxon>Pseudomonadati</taxon>
        <taxon>Pseudomonadota</taxon>
        <taxon>Gammaproteobacteria</taxon>
        <taxon>Cellvibrionales</taxon>
        <taxon>Cellvibrionaceae</taxon>
        <taxon>Marinimicrobium</taxon>
    </lineage>
</organism>
<evidence type="ECO:0000313" key="3">
    <source>
        <dbReference type="Proteomes" id="UP000273643"/>
    </source>
</evidence>
<keyword evidence="3" id="KW-1185">Reference proteome</keyword>
<dbReference type="InterPro" id="IPR010775">
    <property type="entry name" value="DUF1365"/>
</dbReference>
<dbReference type="PANTHER" id="PTHR33973:SF4">
    <property type="entry name" value="OS07G0153300 PROTEIN"/>
    <property type="match status" value="1"/>
</dbReference>
<dbReference type="EMBL" id="RJUK01000001">
    <property type="protein sequence ID" value="ROQ20110.1"/>
    <property type="molecule type" value="Genomic_DNA"/>
</dbReference>
<dbReference type="AlphaFoldDB" id="A0A3N1P091"/>